<name>A0A915HST3_ROMCU</name>
<evidence type="ECO:0000313" key="3">
    <source>
        <dbReference type="WBParaSite" id="nRc.2.0.1.t04591-RA"/>
    </source>
</evidence>
<keyword evidence="1" id="KW-0812">Transmembrane</keyword>
<dbReference type="Proteomes" id="UP000887565">
    <property type="component" value="Unplaced"/>
</dbReference>
<organism evidence="2 3">
    <name type="scientific">Romanomermis culicivorax</name>
    <name type="common">Nematode worm</name>
    <dbReference type="NCBI Taxonomy" id="13658"/>
    <lineage>
        <taxon>Eukaryota</taxon>
        <taxon>Metazoa</taxon>
        <taxon>Ecdysozoa</taxon>
        <taxon>Nematoda</taxon>
        <taxon>Enoplea</taxon>
        <taxon>Dorylaimia</taxon>
        <taxon>Mermithida</taxon>
        <taxon>Mermithoidea</taxon>
        <taxon>Mermithidae</taxon>
        <taxon>Romanomermis</taxon>
    </lineage>
</organism>
<dbReference type="AlphaFoldDB" id="A0A915HST3"/>
<dbReference type="WBParaSite" id="nRc.2.0.1.t04591-RA">
    <property type="protein sequence ID" value="nRc.2.0.1.t04591-RA"/>
    <property type="gene ID" value="nRc.2.0.1.g04591"/>
</dbReference>
<keyword evidence="2" id="KW-1185">Reference proteome</keyword>
<evidence type="ECO:0000256" key="1">
    <source>
        <dbReference type="SAM" id="Phobius"/>
    </source>
</evidence>
<evidence type="ECO:0000313" key="2">
    <source>
        <dbReference type="Proteomes" id="UP000887565"/>
    </source>
</evidence>
<keyword evidence="1" id="KW-1133">Transmembrane helix</keyword>
<feature type="transmembrane region" description="Helical" evidence="1">
    <location>
        <begin position="47"/>
        <end position="68"/>
    </location>
</feature>
<sequence>MFSAILGWSIPFSKTIMEIANSRINKRSAPYCQSMFLKKEDSTLDATAAPVIVQLSLMLISLCLMCYIKWLNKKRLDQFNLLSTTHNLAS</sequence>
<accession>A0A915HST3</accession>
<reference evidence="3" key="1">
    <citation type="submission" date="2022-11" db="UniProtKB">
        <authorList>
            <consortium name="WormBaseParasite"/>
        </authorList>
    </citation>
    <scope>IDENTIFICATION</scope>
</reference>
<keyword evidence="1" id="KW-0472">Membrane</keyword>
<proteinExistence type="predicted"/>
<protein>
    <submittedName>
        <fullName evidence="3">Uncharacterized protein</fullName>
    </submittedName>
</protein>